<evidence type="ECO:0000313" key="4">
    <source>
        <dbReference type="Proteomes" id="UP001204015"/>
    </source>
</evidence>
<name>A0ABT1BW30_9BACT</name>
<feature type="domain" description="Minor fimbrium subunit Mfa1 C-terminal" evidence="2">
    <location>
        <begin position="390"/>
        <end position="509"/>
    </location>
</feature>
<dbReference type="NCBIfam" id="NF038041">
    <property type="entry name" value="fim_Mfa1_fam"/>
    <property type="match status" value="1"/>
</dbReference>
<sequence>MLGVLAIGLALTSCSSDDSLPNSQTAAEKGTTYASLSISFPTSSGTRASSGLPNDYNPVGTWSGRDEIKSITVFLYNTTLGTIDYTTFGTSQFNGISNDGVLTPNLAVKATPGQNVKAYVVVNDVHDKVTTTLINAATKPNTFDAAFASEVSTIANQVSAYNSTDTKDIIMMTNDVTPTTVAIQPDITEQQAKDGTTNLISVKVQRVVSRAIVTMAKDINKNIQLYDASGKKASTITISDVKYGVGQSGQSFFNLQKTDYLTPSAIYSGDATLGATLMDNTGLNSFSEVTSIAGNTNESIAGALSSETSEKFVLPVTHSSTGYYKGNTTYFEIRATFTPDSVKDVENGTYKAGDDVYLGQNDGLFYSTRALAEANGQKSTCYKGDGSKGAITKYVLWLNPDAVPGTVEQDGDKKASMSPTVRNQVYNVYISGFKTIGVPNNPLNPGSPDDPTKPVGPDNPINPKNPNNPADPNIPDNPDNPIKPTDPLETNDTYLSVTITVLPYTIHSYGIDMGNDY</sequence>
<dbReference type="EMBL" id="JAMXLY010000015">
    <property type="protein sequence ID" value="MCO6025284.1"/>
    <property type="molecule type" value="Genomic_DNA"/>
</dbReference>
<evidence type="ECO:0000313" key="3">
    <source>
        <dbReference type="EMBL" id="MCO6025284.1"/>
    </source>
</evidence>
<feature type="compositionally biased region" description="Low complexity" evidence="1">
    <location>
        <begin position="458"/>
        <end position="487"/>
    </location>
</feature>
<protein>
    <submittedName>
        <fullName evidence="3">Mfa1 family fimbria major subunit</fullName>
    </submittedName>
</protein>
<feature type="region of interest" description="Disordered" evidence="1">
    <location>
        <begin position="440"/>
        <end position="490"/>
    </location>
</feature>
<dbReference type="Proteomes" id="UP001204015">
    <property type="component" value="Unassembled WGS sequence"/>
</dbReference>
<dbReference type="InterPro" id="IPR047786">
    <property type="entry name" value="Mfa1_fim"/>
</dbReference>
<dbReference type="InterPro" id="IPR029140">
    <property type="entry name" value="Mfa1_C"/>
</dbReference>
<reference evidence="3 4" key="1">
    <citation type="submission" date="2022-06" db="EMBL/GenBank/DDBJ databases">
        <title>A taxonomic note on the genus Prevotella: Description of four novel genera and emended description of the genera Hallella and Xylanibacter.</title>
        <authorList>
            <person name="Hitch T.C.A."/>
        </authorList>
    </citation>
    <scope>NUCLEOTIDE SEQUENCE [LARGE SCALE GENOMIC DNA]</scope>
    <source>
        <strain evidence="3 4">DSM 100619</strain>
    </source>
</reference>
<gene>
    <name evidence="3" type="ORF">NG821_05425</name>
</gene>
<proteinExistence type="predicted"/>
<evidence type="ECO:0000259" key="2">
    <source>
        <dbReference type="Pfam" id="PF15495"/>
    </source>
</evidence>
<dbReference type="Gene3D" id="2.60.40.2580">
    <property type="match status" value="1"/>
</dbReference>
<accession>A0ABT1BW30</accession>
<keyword evidence="4" id="KW-1185">Reference proteome</keyword>
<organism evidence="3 4">
    <name type="scientific">Segatella cerevisiae</name>
    <dbReference type="NCBI Taxonomy" id="2053716"/>
    <lineage>
        <taxon>Bacteria</taxon>
        <taxon>Pseudomonadati</taxon>
        <taxon>Bacteroidota</taxon>
        <taxon>Bacteroidia</taxon>
        <taxon>Bacteroidales</taxon>
        <taxon>Prevotellaceae</taxon>
        <taxon>Segatella</taxon>
    </lineage>
</organism>
<comment type="caution">
    <text evidence="3">The sequence shown here is derived from an EMBL/GenBank/DDBJ whole genome shotgun (WGS) entry which is preliminary data.</text>
</comment>
<dbReference type="Pfam" id="PF15495">
    <property type="entry name" value="Fimbrillin_C"/>
    <property type="match status" value="1"/>
</dbReference>
<evidence type="ECO:0000256" key="1">
    <source>
        <dbReference type="SAM" id="MobiDB-lite"/>
    </source>
</evidence>